<reference evidence="2 3" key="1">
    <citation type="submission" date="2016-07" db="EMBL/GenBank/DDBJ databases">
        <title>Pervasive Adenine N6-methylation of Active Genes in Fungi.</title>
        <authorList>
            <consortium name="DOE Joint Genome Institute"/>
            <person name="Mondo S.J."/>
            <person name="Dannebaum R.O."/>
            <person name="Kuo R.C."/>
            <person name="Labutti K."/>
            <person name="Haridas S."/>
            <person name="Kuo A."/>
            <person name="Salamov A."/>
            <person name="Ahrendt S.R."/>
            <person name="Lipzen A."/>
            <person name="Sullivan W."/>
            <person name="Andreopoulos W.B."/>
            <person name="Clum A."/>
            <person name="Lindquist E."/>
            <person name="Daum C."/>
            <person name="Ramamoorthy G.K."/>
            <person name="Gryganskyi A."/>
            <person name="Culley D."/>
            <person name="Magnuson J.K."/>
            <person name="James T.Y."/>
            <person name="O'Malley M.A."/>
            <person name="Stajich J.E."/>
            <person name="Spatafora J.W."/>
            <person name="Visel A."/>
            <person name="Grigoriev I.V."/>
        </authorList>
    </citation>
    <scope>NUCLEOTIDE SEQUENCE [LARGE SCALE GENOMIC DNA]</scope>
    <source>
        <strain evidence="2 3">JEL800</strain>
    </source>
</reference>
<sequence length="423" mass="46697">MNSKTVNPRESQLTKAKSVRSEDSVITLIEMDAFDSPENDTESDIQFKGSQNERGQYDAFSSVEQSLTDLALVKGKPEHESSRYTNMFSFQSLYQSPKPITVVPQLQSPTVNNRYRWARHDGARKDRLYGKVRDLGAALDLLKHNGSSGNSVVGSSCGASIQGDVSPMPTATCLPLSPIAPKMRKRVAPKFNSAASLKSPVKTNSVSESSVALQSKPTPASNHTTVLMEEQPVDDPFVAAAYALMFINNNGEVPPALSPALSTSIPQNVDEPISPVRMSLRKRRSGGAPTHSTNKRRKTSSPRTDTSFLYSPPISEDGAFVISKYGPFSNLRTPTKGRDNERKDLIILPEIDDNDDFYAESEDEEQSVQFRRSTPISTATTPKCQNFLKEQRELLHNYLNKAGVSQQMEVTSGEEEMEEESRL</sequence>
<evidence type="ECO:0000256" key="1">
    <source>
        <dbReference type="SAM" id="MobiDB-lite"/>
    </source>
</evidence>
<proteinExistence type="predicted"/>
<accession>A0A1Y2CT29</accession>
<protein>
    <submittedName>
        <fullName evidence="2">Uncharacterized protein</fullName>
    </submittedName>
</protein>
<organism evidence="2 3">
    <name type="scientific">Rhizoclosmatium globosum</name>
    <dbReference type="NCBI Taxonomy" id="329046"/>
    <lineage>
        <taxon>Eukaryota</taxon>
        <taxon>Fungi</taxon>
        <taxon>Fungi incertae sedis</taxon>
        <taxon>Chytridiomycota</taxon>
        <taxon>Chytridiomycota incertae sedis</taxon>
        <taxon>Chytridiomycetes</taxon>
        <taxon>Chytridiales</taxon>
        <taxon>Chytriomycetaceae</taxon>
        <taxon>Rhizoclosmatium</taxon>
    </lineage>
</organism>
<gene>
    <name evidence="2" type="ORF">BCR33DRAFT_713828</name>
</gene>
<feature type="region of interest" description="Disordered" evidence="1">
    <location>
        <begin position="1"/>
        <end position="21"/>
    </location>
</feature>
<feature type="compositionally biased region" description="Polar residues" evidence="1">
    <location>
        <begin position="1"/>
        <end position="15"/>
    </location>
</feature>
<dbReference type="OrthoDB" id="2147195at2759"/>
<feature type="region of interest" description="Disordered" evidence="1">
    <location>
        <begin position="263"/>
        <end position="310"/>
    </location>
</feature>
<dbReference type="AlphaFoldDB" id="A0A1Y2CT29"/>
<evidence type="ECO:0000313" key="3">
    <source>
        <dbReference type="Proteomes" id="UP000193642"/>
    </source>
</evidence>
<name>A0A1Y2CT29_9FUNG</name>
<dbReference type="EMBL" id="MCGO01000009">
    <property type="protein sequence ID" value="ORY49525.1"/>
    <property type="molecule type" value="Genomic_DNA"/>
</dbReference>
<dbReference type="Proteomes" id="UP000193642">
    <property type="component" value="Unassembled WGS sequence"/>
</dbReference>
<comment type="caution">
    <text evidence="2">The sequence shown here is derived from an EMBL/GenBank/DDBJ whole genome shotgun (WGS) entry which is preliminary data.</text>
</comment>
<evidence type="ECO:0000313" key="2">
    <source>
        <dbReference type="EMBL" id="ORY49525.1"/>
    </source>
</evidence>
<keyword evidence="3" id="KW-1185">Reference proteome</keyword>